<gene>
    <name evidence="1" type="ORF">F383_05831</name>
</gene>
<dbReference type="EMBL" id="KN435876">
    <property type="protein sequence ID" value="KHG26289.1"/>
    <property type="molecule type" value="Genomic_DNA"/>
</dbReference>
<proteinExistence type="predicted"/>
<reference evidence="2" key="1">
    <citation type="submission" date="2014-09" db="EMBL/GenBank/DDBJ databases">
        <authorList>
            <person name="Mudge J."/>
            <person name="Ramaraj T."/>
            <person name="Lindquist I.E."/>
            <person name="Bharti A.K."/>
            <person name="Sundararajan A."/>
            <person name="Cameron C.T."/>
            <person name="Woodward J.E."/>
            <person name="May G.D."/>
            <person name="Brubaker C."/>
            <person name="Broadhvest J."/>
            <person name="Wilkins T.A."/>
        </authorList>
    </citation>
    <scope>NUCLEOTIDE SEQUENCE</scope>
    <source>
        <strain evidence="2">cv. AKA8401</strain>
    </source>
</reference>
<name>A0A0B0PPE7_GOSAR</name>
<protein>
    <submittedName>
        <fullName evidence="1">Uncharacterized protein</fullName>
    </submittedName>
</protein>
<dbReference type="AlphaFoldDB" id="A0A0B0PPE7"/>
<accession>A0A0B0PPE7</accession>
<organism evidence="1 2">
    <name type="scientific">Gossypium arboreum</name>
    <name type="common">Tree cotton</name>
    <name type="synonym">Gossypium nanking</name>
    <dbReference type="NCBI Taxonomy" id="29729"/>
    <lineage>
        <taxon>Eukaryota</taxon>
        <taxon>Viridiplantae</taxon>
        <taxon>Streptophyta</taxon>
        <taxon>Embryophyta</taxon>
        <taxon>Tracheophyta</taxon>
        <taxon>Spermatophyta</taxon>
        <taxon>Magnoliopsida</taxon>
        <taxon>eudicotyledons</taxon>
        <taxon>Gunneridae</taxon>
        <taxon>Pentapetalae</taxon>
        <taxon>rosids</taxon>
        <taxon>malvids</taxon>
        <taxon>Malvales</taxon>
        <taxon>Malvaceae</taxon>
        <taxon>Malvoideae</taxon>
        <taxon>Gossypium</taxon>
    </lineage>
</organism>
<evidence type="ECO:0000313" key="1">
    <source>
        <dbReference type="EMBL" id="KHG26289.1"/>
    </source>
</evidence>
<sequence>MGHPQQAYCLLRYPHKQVYIPHFRPIRP</sequence>
<dbReference type="Proteomes" id="UP000032142">
    <property type="component" value="Unassembled WGS sequence"/>
</dbReference>
<evidence type="ECO:0000313" key="2">
    <source>
        <dbReference type="Proteomes" id="UP000032142"/>
    </source>
</evidence>
<keyword evidence="2" id="KW-1185">Reference proteome</keyword>